<comment type="caution">
    <text evidence="1">The sequence shown here is derived from an EMBL/GenBank/DDBJ whole genome shotgun (WGS) entry which is preliminary data.</text>
</comment>
<gene>
    <name evidence="1" type="ORF">L6452_27901</name>
</gene>
<proteinExistence type="predicted"/>
<reference evidence="1 2" key="2">
    <citation type="journal article" date="2022" name="Mol. Ecol. Resour.">
        <title>The genomes of chicory, endive, great burdock and yacon provide insights into Asteraceae paleo-polyploidization history and plant inulin production.</title>
        <authorList>
            <person name="Fan W."/>
            <person name="Wang S."/>
            <person name="Wang H."/>
            <person name="Wang A."/>
            <person name="Jiang F."/>
            <person name="Liu H."/>
            <person name="Zhao H."/>
            <person name="Xu D."/>
            <person name="Zhang Y."/>
        </authorList>
    </citation>
    <scope>NUCLEOTIDE SEQUENCE [LARGE SCALE GENOMIC DNA]</scope>
    <source>
        <strain evidence="2">cv. Niubang</strain>
    </source>
</reference>
<evidence type="ECO:0000313" key="2">
    <source>
        <dbReference type="Proteomes" id="UP001055879"/>
    </source>
</evidence>
<dbReference type="Proteomes" id="UP001055879">
    <property type="component" value="Linkage Group LG09"/>
</dbReference>
<evidence type="ECO:0000313" key="1">
    <source>
        <dbReference type="EMBL" id="KAI3702175.1"/>
    </source>
</evidence>
<sequence length="136" mass="15602">MTMIVTEGMITCHNNIEGFILLKVNTFNKFESLVASDPIGDVNLLGAQMRRDGSPKDDGTLKRVPPEESMKRRQAKDEMRDDIVKSKYYMYKMLSDNLKAMVKMKIRKLKKVENNNNINGEGGKEKMKEALQKIFV</sequence>
<keyword evidence="2" id="KW-1185">Reference proteome</keyword>
<organism evidence="1 2">
    <name type="scientific">Arctium lappa</name>
    <name type="common">Greater burdock</name>
    <name type="synonym">Lappa major</name>
    <dbReference type="NCBI Taxonomy" id="4217"/>
    <lineage>
        <taxon>Eukaryota</taxon>
        <taxon>Viridiplantae</taxon>
        <taxon>Streptophyta</taxon>
        <taxon>Embryophyta</taxon>
        <taxon>Tracheophyta</taxon>
        <taxon>Spermatophyta</taxon>
        <taxon>Magnoliopsida</taxon>
        <taxon>eudicotyledons</taxon>
        <taxon>Gunneridae</taxon>
        <taxon>Pentapetalae</taxon>
        <taxon>asterids</taxon>
        <taxon>campanulids</taxon>
        <taxon>Asterales</taxon>
        <taxon>Asteraceae</taxon>
        <taxon>Carduoideae</taxon>
        <taxon>Cardueae</taxon>
        <taxon>Arctiinae</taxon>
        <taxon>Arctium</taxon>
    </lineage>
</organism>
<name>A0ACB9A1B2_ARCLA</name>
<accession>A0ACB9A1B2</accession>
<protein>
    <submittedName>
        <fullName evidence="1">Uncharacterized protein</fullName>
    </submittedName>
</protein>
<reference evidence="2" key="1">
    <citation type="journal article" date="2022" name="Mol. Ecol. Resour.">
        <title>The genomes of chicory, endive, great burdock and yacon provide insights into Asteraceae palaeo-polyploidization history and plant inulin production.</title>
        <authorList>
            <person name="Fan W."/>
            <person name="Wang S."/>
            <person name="Wang H."/>
            <person name="Wang A."/>
            <person name="Jiang F."/>
            <person name="Liu H."/>
            <person name="Zhao H."/>
            <person name="Xu D."/>
            <person name="Zhang Y."/>
        </authorList>
    </citation>
    <scope>NUCLEOTIDE SEQUENCE [LARGE SCALE GENOMIC DNA]</scope>
    <source>
        <strain evidence="2">cv. Niubang</strain>
    </source>
</reference>
<dbReference type="EMBL" id="CM042055">
    <property type="protein sequence ID" value="KAI3702175.1"/>
    <property type="molecule type" value="Genomic_DNA"/>
</dbReference>